<gene>
    <name evidence="2" type="primary">VvCHDh000004_13</name>
    <name evidence="2" type="ORF">CK203_069799</name>
</gene>
<dbReference type="InterPro" id="IPR026960">
    <property type="entry name" value="RVT-Znf"/>
</dbReference>
<comment type="caution">
    <text evidence="2">The sequence shown here is derived from an EMBL/GenBank/DDBJ whole genome shotgun (WGS) entry which is preliminary data.</text>
</comment>
<evidence type="ECO:0000313" key="2">
    <source>
        <dbReference type="EMBL" id="RVW41023.1"/>
    </source>
</evidence>
<protein>
    <submittedName>
        <fullName evidence="2">Putative ribonuclease H protein</fullName>
    </submittedName>
</protein>
<sequence length="355" mass="41415">MHLFSTHFDNALPPSVWDWAQNHFNQIVLQYDIQQEKHLVQRDFLWGEGALVQRPHLVRWNLVCLEKRKGGLGVRNLALMNRALLKGEWCTQVVSGRYGVRLWKAIRNEWLFLNSRLAYQVGNGRRVKFGKDKWCGDEPLCESFPSLYSISLSKDAWVSDVWNPDSDGEGWTPLFSRAFNDWKIEMVECFIFKIQAFRVQREDEDRVVWMTSKSGDSSVKSLYSILEPEDSHLFPCNSIWRVKAPPKVAFFAWEASWAKILTLEQVQRRGYSMANRCFLCLSEVETVDHLLLHCVKTRVLWNLIFSLFGVAWVLSCSVKETLLRWHGAIVGKTRKKACNWPPYVFFSQSRRKGTC</sequence>
<dbReference type="PANTHER" id="PTHR36617">
    <property type="entry name" value="PROTEIN, PUTATIVE-RELATED"/>
    <property type="match status" value="1"/>
</dbReference>
<reference evidence="2 3" key="1">
    <citation type="journal article" date="2018" name="PLoS Genet.">
        <title>Population sequencing reveals clonal diversity and ancestral inbreeding in the grapevine cultivar Chardonnay.</title>
        <authorList>
            <person name="Roach M.J."/>
            <person name="Johnson D.L."/>
            <person name="Bohlmann J."/>
            <person name="van Vuuren H.J."/>
            <person name="Jones S.J."/>
            <person name="Pretorius I.S."/>
            <person name="Schmidt S.A."/>
            <person name="Borneman A.R."/>
        </authorList>
    </citation>
    <scope>NUCLEOTIDE SEQUENCE [LARGE SCALE GENOMIC DNA]</scope>
    <source>
        <strain evidence="3">cv. Chardonnay</strain>
        <tissue evidence="2">Leaf</tissue>
    </source>
</reference>
<dbReference type="Pfam" id="PF13966">
    <property type="entry name" value="zf-RVT"/>
    <property type="match status" value="1"/>
</dbReference>
<evidence type="ECO:0000313" key="3">
    <source>
        <dbReference type="Proteomes" id="UP000288805"/>
    </source>
</evidence>
<dbReference type="PANTHER" id="PTHR36617:SF15">
    <property type="entry name" value="REVERSE TRANSCRIPTASE ZINC-BINDING DOMAIN-CONTAINING PROTEIN"/>
    <property type="match status" value="1"/>
</dbReference>
<organism evidence="2 3">
    <name type="scientific">Vitis vinifera</name>
    <name type="common">Grape</name>
    <dbReference type="NCBI Taxonomy" id="29760"/>
    <lineage>
        <taxon>Eukaryota</taxon>
        <taxon>Viridiplantae</taxon>
        <taxon>Streptophyta</taxon>
        <taxon>Embryophyta</taxon>
        <taxon>Tracheophyta</taxon>
        <taxon>Spermatophyta</taxon>
        <taxon>Magnoliopsida</taxon>
        <taxon>eudicotyledons</taxon>
        <taxon>Gunneridae</taxon>
        <taxon>Pentapetalae</taxon>
        <taxon>rosids</taxon>
        <taxon>Vitales</taxon>
        <taxon>Vitaceae</taxon>
        <taxon>Viteae</taxon>
        <taxon>Vitis</taxon>
    </lineage>
</organism>
<dbReference type="Proteomes" id="UP000288805">
    <property type="component" value="Unassembled WGS sequence"/>
</dbReference>
<evidence type="ECO:0000259" key="1">
    <source>
        <dbReference type="Pfam" id="PF13966"/>
    </source>
</evidence>
<feature type="domain" description="Reverse transcriptase zinc-binding" evidence="1">
    <location>
        <begin position="218"/>
        <end position="301"/>
    </location>
</feature>
<name>A0A438DZU2_VITVI</name>
<accession>A0A438DZU2</accession>
<proteinExistence type="predicted"/>
<dbReference type="EMBL" id="QGNW01001445">
    <property type="protein sequence ID" value="RVW41023.1"/>
    <property type="molecule type" value="Genomic_DNA"/>
</dbReference>
<dbReference type="AlphaFoldDB" id="A0A438DZU2"/>